<dbReference type="Proteomes" id="UP001499990">
    <property type="component" value="Unassembled WGS sequence"/>
</dbReference>
<protein>
    <recommendedName>
        <fullName evidence="3">Lipoprotein</fullName>
    </recommendedName>
</protein>
<organism evidence="1 2">
    <name type="scientific">Streptomyces sannanensis</name>
    <dbReference type="NCBI Taxonomy" id="285536"/>
    <lineage>
        <taxon>Bacteria</taxon>
        <taxon>Bacillati</taxon>
        <taxon>Actinomycetota</taxon>
        <taxon>Actinomycetes</taxon>
        <taxon>Kitasatosporales</taxon>
        <taxon>Streptomycetaceae</taxon>
        <taxon>Streptomyces</taxon>
    </lineage>
</organism>
<comment type="caution">
    <text evidence="1">The sequence shown here is derived from an EMBL/GenBank/DDBJ whole genome shotgun (WGS) entry which is preliminary data.</text>
</comment>
<reference evidence="2" key="1">
    <citation type="journal article" date="2019" name="Int. J. Syst. Evol. Microbiol.">
        <title>The Global Catalogue of Microorganisms (GCM) 10K type strain sequencing project: providing services to taxonomists for standard genome sequencing and annotation.</title>
        <authorList>
            <consortium name="The Broad Institute Genomics Platform"/>
            <consortium name="The Broad Institute Genome Sequencing Center for Infectious Disease"/>
            <person name="Wu L."/>
            <person name="Ma J."/>
        </authorList>
    </citation>
    <scope>NUCLEOTIDE SEQUENCE [LARGE SCALE GENOMIC DNA]</scope>
    <source>
        <strain evidence="2">JCM 9651</strain>
    </source>
</reference>
<accession>A0ABP6S837</accession>
<name>A0ABP6S837_9ACTN</name>
<gene>
    <name evidence="1" type="ORF">GCM10020367_17670</name>
</gene>
<keyword evidence="2" id="KW-1185">Reference proteome</keyword>
<evidence type="ECO:0008006" key="3">
    <source>
        <dbReference type="Google" id="ProtNLM"/>
    </source>
</evidence>
<evidence type="ECO:0000313" key="2">
    <source>
        <dbReference type="Proteomes" id="UP001499990"/>
    </source>
</evidence>
<dbReference type="PROSITE" id="PS51257">
    <property type="entry name" value="PROKAR_LIPOPROTEIN"/>
    <property type="match status" value="1"/>
</dbReference>
<evidence type="ECO:0000313" key="1">
    <source>
        <dbReference type="EMBL" id="GAA3370560.1"/>
    </source>
</evidence>
<sequence length="143" mass="15361">MPRRLLSPLLIPLALGLAGCSQPRVCTLIGADSGVTVRWRSADFADAGPATFRLCVRDTCEEHTLDVSQNEEGFLTLRLPDDIGAVTVPVRFTVTPIAGGQAVLDARANARLKESHPNGEECSFTVFQAGFRADRSKGLTSSY</sequence>
<dbReference type="EMBL" id="BAAAYL010000001">
    <property type="protein sequence ID" value="GAA3370560.1"/>
    <property type="molecule type" value="Genomic_DNA"/>
</dbReference>
<proteinExistence type="predicted"/>
<dbReference type="RefSeq" id="WP_345035663.1">
    <property type="nucleotide sequence ID" value="NZ_BAAAYL010000001.1"/>
</dbReference>